<accession>F2KRX3</accession>
<dbReference type="GO" id="GO:0051539">
    <property type="term" value="F:4 iron, 4 sulfur cluster binding"/>
    <property type="evidence" value="ECO:0007669"/>
    <property type="project" value="InterPro"/>
</dbReference>
<evidence type="ECO:0000256" key="1">
    <source>
        <dbReference type="ARBA" id="ARBA00011595"/>
    </source>
</evidence>
<dbReference type="PANTHER" id="PTHR42783:SF3">
    <property type="entry name" value="GLUTAMATE SYNTHASE [NADPH] SMALL CHAIN-RELATED"/>
    <property type="match status" value="1"/>
</dbReference>
<proteinExistence type="predicted"/>
<keyword evidence="5" id="KW-1185">Reference proteome</keyword>
<sequence>MQKPLLKEYQKKKTPMPERSPEERIRDFEEVALGYTYEQAVQEAKRCLRCLEPGCISGCPVEIDIPGFIACIVEGDLERAAKILREKNALPAICGRVCPQETQCEIRCVECGICWMYCPEGCMVLNEEGFFEPDYDYCKGCGICAEVCPLGAITMEVEVK</sequence>
<dbReference type="InterPro" id="IPR017896">
    <property type="entry name" value="4Fe4S_Fe-S-bd"/>
</dbReference>
<dbReference type="OrthoDB" id="23478at2157"/>
<name>F2KRX3_ARCVS</name>
<dbReference type="eggNOG" id="arCOG01605">
    <property type="taxonomic scope" value="Archaea"/>
</dbReference>
<feature type="domain" description="4Fe-4S ferredoxin-type" evidence="3">
    <location>
        <begin position="97"/>
        <end position="128"/>
    </location>
</feature>
<feature type="region of interest" description="Disordered" evidence="2">
    <location>
        <begin position="1"/>
        <end position="23"/>
    </location>
</feature>
<dbReference type="Proteomes" id="UP000008136">
    <property type="component" value="Chromosome"/>
</dbReference>
<dbReference type="InterPro" id="IPR028261">
    <property type="entry name" value="DPD_II"/>
</dbReference>
<keyword evidence="4" id="KW-0670">Pyruvate</keyword>
<evidence type="ECO:0000256" key="2">
    <source>
        <dbReference type="SAM" id="MobiDB-lite"/>
    </source>
</evidence>
<reference evidence="4 5" key="1">
    <citation type="submission" date="2011-03" db="EMBL/GenBank/DDBJ databases">
        <title>The complete genome of Archaeoglobus veneficus SNP6.</title>
        <authorList>
            <consortium name="US DOE Joint Genome Institute (JGI-PGF)"/>
            <person name="Lucas S."/>
            <person name="Copeland A."/>
            <person name="Lapidus A."/>
            <person name="Bruce D."/>
            <person name="Goodwin L."/>
            <person name="Pitluck S."/>
            <person name="Kyrpides N."/>
            <person name="Mavromatis K."/>
            <person name="Pagani I."/>
            <person name="Ivanova N."/>
            <person name="Mikhailova N."/>
            <person name="Lu M."/>
            <person name="Detter J.C."/>
            <person name="Tapia R."/>
            <person name="Han C."/>
            <person name="Land M."/>
            <person name="Hauser L."/>
            <person name="Markowitz V."/>
            <person name="Cheng J.-F."/>
            <person name="Hugenholtz P."/>
            <person name="Woyke T."/>
            <person name="Wu D."/>
            <person name="Spring S."/>
            <person name="Brambilla E."/>
            <person name="Klenk H.-P."/>
            <person name="Eisen J.A."/>
        </authorList>
    </citation>
    <scope>NUCLEOTIDE SEQUENCE [LARGE SCALE GENOMIC DNA]</scope>
    <source>
        <strain>SNP6</strain>
    </source>
</reference>
<dbReference type="InterPro" id="IPR009051">
    <property type="entry name" value="Helical_ferredxn"/>
</dbReference>
<dbReference type="NCBIfam" id="TIGR02179">
    <property type="entry name" value="PorD_KorD"/>
    <property type="match status" value="1"/>
</dbReference>
<dbReference type="Pfam" id="PF14691">
    <property type="entry name" value="Fer4_20"/>
    <property type="match status" value="1"/>
</dbReference>
<dbReference type="PROSITE" id="PS00198">
    <property type="entry name" value="4FE4S_FER_1"/>
    <property type="match status" value="1"/>
</dbReference>
<dbReference type="SUPFAM" id="SSF54862">
    <property type="entry name" value="4Fe-4S ferredoxins"/>
    <property type="match status" value="1"/>
</dbReference>
<dbReference type="STRING" id="693661.Arcve_0798"/>
<dbReference type="Gene3D" id="3.30.70.20">
    <property type="match status" value="1"/>
</dbReference>
<evidence type="ECO:0000259" key="3">
    <source>
        <dbReference type="PROSITE" id="PS51379"/>
    </source>
</evidence>
<evidence type="ECO:0000313" key="5">
    <source>
        <dbReference type="Proteomes" id="UP000008136"/>
    </source>
</evidence>
<dbReference type="Pfam" id="PF00037">
    <property type="entry name" value="Fer4"/>
    <property type="match status" value="1"/>
</dbReference>
<dbReference type="Gene3D" id="1.10.1060.10">
    <property type="entry name" value="Alpha-helical ferredoxin"/>
    <property type="match status" value="1"/>
</dbReference>
<dbReference type="InterPro" id="IPR017900">
    <property type="entry name" value="4Fe4S_Fe_S_CS"/>
</dbReference>
<gene>
    <name evidence="4" type="ordered locus">Arcve_0798</name>
</gene>
<dbReference type="eggNOG" id="arCOG01292">
    <property type="taxonomic scope" value="Archaea"/>
</dbReference>
<protein>
    <submittedName>
        <fullName evidence="4">Pyruvate ferredoxin/flavodoxin oxidoreductase, delta subunit</fullName>
    </submittedName>
</protein>
<dbReference type="SUPFAM" id="SSF46548">
    <property type="entry name" value="alpha-helical ferredoxin"/>
    <property type="match status" value="1"/>
</dbReference>
<dbReference type="GO" id="GO:0016625">
    <property type="term" value="F:oxidoreductase activity, acting on the aldehyde or oxo group of donors, iron-sulfur protein as acceptor"/>
    <property type="evidence" value="ECO:0007669"/>
    <property type="project" value="InterPro"/>
</dbReference>
<dbReference type="EMBL" id="CP002588">
    <property type="protein sequence ID" value="AEA46814.1"/>
    <property type="molecule type" value="Genomic_DNA"/>
</dbReference>
<feature type="domain" description="4Fe-4S ferredoxin-type" evidence="3">
    <location>
        <begin position="129"/>
        <end position="158"/>
    </location>
</feature>
<dbReference type="HOGENOM" id="CLU_1648225_0_0_2"/>
<dbReference type="InterPro" id="IPR011898">
    <property type="entry name" value="PorD_KorD"/>
</dbReference>
<dbReference type="KEGG" id="ave:Arcve_0798"/>
<dbReference type="AlphaFoldDB" id="F2KRX3"/>
<dbReference type="PANTHER" id="PTHR42783">
    <property type="entry name" value="GLUTAMATE SYNTHASE [NADPH] SMALL CHAIN"/>
    <property type="match status" value="1"/>
</dbReference>
<comment type="subunit">
    <text evidence="1">Heterotetramer of one alpha, one beta, one delta and one gamma chain.</text>
</comment>
<evidence type="ECO:0000313" key="4">
    <source>
        <dbReference type="EMBL" id="AEA46814.1"/>
    </source>
</evidence>
<organism evidence="4 5">
    <name type="scientific">Archaeoglobus veneficus (strain DSM 11195 / SNP6)</name>
    <dbReference type="NCBI Taxonomy" id="693661"/>
    <lineage>
        <taxon>Archaea</taxon>
        <taxon>Methanobacteriati</taxon>
        <taxon>Methanobacteriota</taxon>
        <taxon>Archaeoglobi</taxon>
        <taxon>Archaeoglobales</taxon>
        <taxon>Archaeoglobaceae</taxon>
        <taxon>Archaeoglobus</taxon>
    </lineage>
</organism>
<dbReference type="PROSITE" id="PS51379">
    <property type="entry name" value="4FE4S_FER_2"/>
    <property type="match status" value="2"/>
</dbReference>